<dbReference type="CDD" id="cd03369">
    <property type="entry name" value="ABCC_NFT1"/>
    <property type="match status" value="1"/>
</dbReference>
<feature type="domain" description="ABC transporter" evidence="12">
    <location>
        <begin position="698"/>
        <end position="939"/>
    </location>
</feature>
<evidence type="ECO:0000256" key="10">
    <source>
        <dbReference type="SAM" id="MobiDB-lite"/>
    </source>
</evidence>
<feature type="transmembrane region" description="Helical" evidence="11">
    <location>
        <begin position="397"/>
        <end position="420"/>
    </location>
</feature>
<dbReference type="GO" id="GO:0033285">
    <property type="term" value="F:ATPase-coupled monocarboxylic acid transmembrane transporter activity"/>
    <property type="evidence" value="ECO:0007669"/>
    <property type="project" value="EnsemblFungi"/>
</dbReference>
<feature type="domain" description="ABC transmembrane type-1" evidence="13">
    <location>
        <begin position="1019"/>
        <end position="1339"/>
    </location>
</feature>
<feature type="compositionally biased region" description="Polar residues" evidence="10">
    <location>
        <begin position="82"/>
        <end position="94"/>
    </location>
</feature>
<dbReference type="InterPro" id="IPR027417">
    <property type="entry name" value="P-loop_NTPase"/>
</dbReference>
<dbReference type="Gene3D" id="3.40.50.300">
    <property type="entry name" value="P-loop containing nucleotide triphosphate hydrolases"/>
    <property type="match status" value="2"/>
</dbReference>
<dbReference type="InterPro" id="IPR011527">
    <property type="entry name" value="ABC1_TM_dom"/>
</dbReference>
<dbReference type="InterPro" id="IPR003593">
    <property type="entry name" value="AAA+_ATPase"/>
</dbReference>
<evidence type="ECO:0000256" key="3">
    <source>
        <dbReference type="ARBA" id="ARBA00022692"/>
    </source>
</evidence>
<dbReference type="PROSITE" id="PS50893">
    <property type="entry name" value="ABC_TRANSPORTER_2"/>
    <property type="match status" value="2"/>
</dbReference>
<accession>G8BUS3</accession>
<feature type="transmembrane region" description="Helical" evidence="11">
    <location>
        <begin position="1201"/>
        <end position="1219"/>
    </location>
</feature>
<feature type="transmembrane region" description="Helical" evidence="11">
    <location>
        <begin position="140"/>
        <end position="158"/>
    </location>
</feature>
<evidence type="ECO:0000313" key="15">
    <source>
        <dbReference type="Proteomes" id="UP000005666"/>
    </source>
</evidence>
<dbReference type="Gene3D" id="1.20.1560.10">
    <property type="entry name" value="ABC transporter type 1, transmembrane domain"/>
    <property type="match status" value="2"/>
</dbReference>
<dbReference type="FunFam" id="3.40.50.300:FF:000565">
    <property type="entry name" value="ABC bile acid transporter"/>
    <property type="match status" value="1"/>
</dbReference>
<feature type="transmembrane region" description="Helical" evidence="11">
    <location>
        <begin position="170"/>
        <end position="191"/>
    </location>
</feature>
<dbReference type="CDD" id="cd18596">
    <property type="entry name" value="ABC_6TM_VMR1_D1_like"/>
    <property type="match status" value="1"/>
</dbReference>
<dbReference type="InterPro" id="IPR017871">
    <property type="entry name" value="ABC_transporter-like_CS"/>
</dbReference>
<dbReference type="GO" id="GO:0016887">
    <property type="term" value="F:ATP hydrolysis activity"/>
    <property type="evidence" value="ECO:0007669"/>
    <property type="project" value="InterPro"/>
</dbReference>
<feature type="transmembrane region" description="Helical" evidence="11">
    <location>
        <begin position="526"/>
        <end position="546"/>
    </location>
</feature>
<keyword evidence="5" id="KW-0547">Nucleotide-binding</keyword>
<dbReference type="PANTHER" id="PTHR24223">
    <property type="entry name" value="ATP-BINDING CASSETTE SUB-FAMILY C"/>
    <property type="match status" value="1"/>
</dbReference>
<dbReference type="PANTHER" id="PTHR24223:SF353">
    <property type="entry name" value="ABC TRANSPORTER ATP-BINDING PROTEIN_PERMEASE VMR1-RELATED"/>
    <property type="match status" value="1"/>
</dbReference>
<feature type="domain" description="ABC transmembrane type-1" evidence="13">
    <location>
        <begin position="361"/>
        <end position="669"/>
    </location>
</feature>
<feature type="transmembrane region" description="Helical" evidence="11">
    <location>
        <begin position="1283"/>
        <end position="1306"/>
    </location>
</feature>
<dbReference type="InterPro" id="IPR050173">
    <property type="entry name" value="ABC_transporter_C-like"/>
</dbReference>
<dbReference type="SUPFAM" id="SSF90123">
    <property type="entry name" value="ABC transporter transmembrane region"/>
    <property type="match status" value="2"/>
</dbReference>
<keyword evidence="6" id="KW-0067">ATP-binding</keyword>
<name>G8BUS3_TETPH</name>
<dbReference type="FunFam" id="3.40.50.300:FF:000825">
    <property type="entry name" value="ABC bile acid transporter"/>
    <property type="match status" value="1"/>
</dbReference>
<keyword evidence="15" id="KW-1185">Reference proteome</keyword>
<dbReference type="Pfam" id="PF00664">
    <property type="entry name" value="ABC_membrane"/>
    <property type="match status" value="2"/>
</dbReference>
<reference evidence="14 15" key="1">
    <citation type="journal article" date="2011" name="Proc. Natl. Acad. Sci. U.S.A.">
        <title>Evolutionary erosion of yeast sex chromosomes by mating-type switching accidents.</title>
        <authorList>
            <person name="Gordon J.L."/>
            <person name="Armisen D."/>
            <person name="Proux-Wera E."/>
            <person name="Oheigeartaigh S.S."/>
            <person name="Byrne K.P."/>
            <person name="Wolfe K.H."/>
        </authorList>
    </citation>
    <scope>NUCLEOTIDE SEQUENCE [LARGE SCALE GENOMIC DNA]</scope>
    <source>
        <strain evidence="15">ATCC 24235 / CBS 4417 / NBRC 1672 / NRRL Y-8282 / UCD 70-5</strain>
    </source>
</reference>
<sequence>MLQLASNQTQNCPFWDYDDLSMCSRSRYINLYLPSLLLLSSVCYFSVHISFAYYKYNILRVKQTDVFSQLCFGSASEESEPLLNNSTADSSNHGSVDKNSKGSIEERHFTIQNLDLLKLNGDSGTQLELVKRNYMEKLRVIIEFILVLSQTLIQFTSLKYSYYNEISTELTFTASMILSMLWTLLLVNVCLRLTNLEQNKPYIIYYMGNLWTISFISYFILTLFNSLIFRSVLLGHIEDNTISHYYVLTFSITALLTLMLFFAPIRNSLPIDYKTHSWITASPESTASLAKFITWGWLDKFLLHAYLTPIEAKDIMGLILEDYSIFSIKLFKTYAKTFEHTDRKFSYILMKFFINFVLFQTFWATISAFVSFVPTILLQRILLYVEDSSSAPANLAWFYVFCMFLARATVAVSDGLALFFGRRICIRMRSIIISEIYSKALRRQVSNSSDAEKSKDDFEIDPQEENDKKNVNGDEKSKTANLGAIINLMAVDTFKIADIGAYMHFFAGSFIMTIIALVLLYKLLGVAAIVGTILLLCMIPVSFKLATLLGEYQKKTLAVTDQRIQKLNEVLQAIRIIKFFSWEGNFEEEILTIREKELKILLIRSAVWALGGFVWYLTPTIVTAGSFAYYIFIQGEQLTTPVAFTALSLFSLLRGPLDQISDMASFVIQSKVSLDRIQKFLDEDDTKKYEQLSLGNKISLENVTVSWNKQKQDFKLRNLNIDFKVGKLNVVIGPTGSGKTSLLMALLGEMHLLEGKITVPSLDPRCEMTFDSDGLSNSMAYCSQAAWLLNDTVKNNILFNAEYNEERYLAVISACALKRDFEILAAGDLTEIGERGITLSGGQKQRISLARALYSSSKHILLDDCLSAVDSHTAAWIYDNCIIGPLMENRTCILVSHNVALTLKNAEQVIMIDNGKISHIGDPLTLLNNGVLGEDEMVKSSILSRHNSSTNLASKSATNISELAAMTRSSKILTDKLLSESERAKTGKLIKDEAKAEGHVDFAVYRWFLDIFGGVPMLVFLLSIFLLAQFIYVTQSWWVRYWVTIQSSDVVSTIFSKSSLMASSVKIINPFNILLNSCDSKSASEYVTQKVNNHTTKYYLIIYFAIGLAHSILGSIKTMLSFYVGINASRKIFKLLLSKVLHSKLRFFDSTPIGRIMNRFSKDIEAIDQELTPYVESVVYNSVQLIATVLLITYITNGFIVVALLVILLYYFVGVYYLSGSRELKRFESTTKSPIYQHFSETLVGVTTIRAYGDEIRFMKENLTKIDENNKPFFYLWVANRWLCFRIDIIGSLVIFGAGVLVLMNINKIDSGLAGISLTYAITFTESALWLVRSYSNVEINMNSVERVKEYMDIEQEPYSAGIVNVDKSWPSEGKIEVNDLSLRYAPSLPKVIKNVSFTVEPKMKVGVVGRTGAGKSTIITALFRFLDPETGYIKIDNIDITTIDLKKLRKSITIIPQDPTLFTGTIKSNLDPYNEYNDDQIFKALRRVNLIVDGNLNSDVTSVSSENVNKFLNLQSEISEGGSNLSQGQRQLMCLARSLLRAPNIMLLDEATASIDYASDAKIQGTIRNEFKDSTILTIAHRLRSVIDYDKILVMDAGEVKEYDHPYSLLLNKNSIFYSMCEQSGELDTLIDLSKEAFVNKLNSK</sequence>
<protein>
    <submittedName>
        <fullName evidence="14">Uncharacterized protein</fullName>
    </submittedName>
</protein>
<evidence type="ECO:0000256" key="8">
    <source>
        <dbReference type="ARBA" id="ARBA00023136"/>
    </source>
</evidence>
<keyword evidence="3 11" id="KW-0812">Transmembrane</keyword>
<evidence type="ECO:0000256" key="4">
    <source>
        <dbReference type="ARBA" id="ARBA00022737"/>
    </source>
</evidence>
<evidence type="ECO:0000259" key="13">
    <source>
        <dbReference type="PROSITE" id="PS50929"/>
    </source>
</evidence>
<dbReference type="GO" id="GO:0005524">
    <property type="term" value="F:ATP binding"/>
    <property type="evidence" value="ECO:0007669"/>
    <property type="project" value="UniProtKB-KW"/>
</dbReference>
<feature type="domain" description="ABC transporter" evidence="12">
    <location>
        <begin position="1376"/>
        <end position="1623"/>
    </location>
</feature>
<feature type="transmembrane region" description="Helical" evidence="11">
    <location>
        <begin position="499"/>
        <end position="520"/>
    </location>
</feature>
<dbReference type="HOGENOM" id="CLU_000604_27_6_1"/>
<feature type="transmembrane region" description="Helical" evidence="11">
    <location>
        <begin position="606"/>
        <end position="632"/>
    </location>
</feature>
<dbReference type="OMA" id="RRRYILW"/>
<gene>
    <name evidence="14" type="primary">TPHA0F00180</name>
    <name evidence="14" type="ordered locus">TPHA_0F00180</name>
</gene>
<keyword evidence="9" id="KW-0325">Glycoprotein</keyword>
<evidence type="ECO:0000256" key="6">
    <source>
        <dbReference type="ARBA" id="ARBA00022840"/>
    </source>
</evidence>
<dbReference type="GO" id="GO:0000329">
    <property type="term" value="C:fungal-type vacuole membrane"/>
    <property type="evidence" value="ECO:0007669"/>
    <property type="project" value="EnsemblFungi"/>
</dbReference>
<dbReference type="SUPFAM" id="SSF52540">
    <property type="entry name" value="P-loop containing nucleoside triphosphate hydrolases"/>
    <property type="match status" value="2"/>
</dbReference>
<keyword evidence="8 11" id="KW-0472">Membrane</keyword>
<feature type="transmembrane region" description="Helical" evidence="11">
    <location>
        <begin position="1007"/>
        <end position="1032"/>
    </location>
</feature>
<dbReference type="Pfam" id="PF00005">
    <property type="entry name" value="ABC_tran"/>
    <property type="match status" value="2"/>
</dbReference>
<evidence type="ECO:0000259" key="12">
    <source>
        <dbReference type="PROSITE" id="PS50893"/>
    </source>
</evidence>
<evidence type="ECO:0000256" key="5">
    <source>
        <dbReference type="ARBA" id="ARBA00022741"/>
    </source>
</evidence>
<dbReference type="InterPro" id="IPR036640">
    <property type="entry name" value="ABC1_TM_sf"/>
</dbReference>
<proteinExistence type="predicted"/>
<feature type="transmembrane region" description="Helical" evidence="11">
    <location>
        <begin position="244"/>
        <end position="265"/>
    </location>
</feature>
<dbReference type="EMBL" id="HE612861">
    <property type="protein sequence ID" value="CCE63505.1"/>
    <property type="molecule type" value="Genomic_DNA"/>
</dbReference>
<feature type="transmembrane region" description="Helical" evidence="11">
    <location>
        <begin position="31"/>
        <end position="54"/>
    </location>
</feature>
<dbReference type="GO" id="GO:0140359">
    <property type="term" value="F:ABC-type transporter activity"/>
    <property type="evidence" value="ECO:0007669"/>
    <property type="project" value="InterPro"/>
</dbReference>
<dbReference type="Proteomes" id="UP000005666">
    <property type="component" value="Chromosome 6"/>
</dbReference>
<keyword evidence="7 11" id="KW-1133">Transmembrane helix</keyword>
<organism evidence="14 15">
    <name type="scientific">Tetrapisispora phaffii (strain ATCC 24235 / CBS 4417 / NBRC 1672 / NRRL Y-8282 / UCD 70-5)</name>
    <name type="common">Yeast</name>
    <name type="synonym">Fabospora phaffii</name>
    <dbReference type="NCBI Taxonomy" id="1071381"/>
    <lineage>
        <taxon>Eukaryota</taxon>
        <taxon>Fungi</taxon>
        <taxon>Dikarya</taxon>
        <taxon>Ascomycota</taxon>
        <taxon>Saccharomycotina</taxon>
        <taxon>Saccharomycetes</taxon>
        <taxon>Saccharomycetales</taxon>
        <taxon>Saccharomycetaceae</taxon>
        <taxon>Tetrapisispora</taxon>
    </lineage>
</organism>
<dbReference type="eggNOG" id="KOG0054">
    <property type="taxonomic scope" value="Eukaryota"/>
</dbReference>
<dbReference type="STRING" id="1071381.G8BUS3"/>
<evidence type="ECO:0000256" key="11">
    <source>
        <dbReference type="SAM" id="Phobius"/>
    </source>
</evidence>
<feature type="transmembrane region" description="Helical" evidence="11">
    <location>
        <begin position="203"/>
        <end position="224"/>
    </location>
</feature>
<evidence type="ECO:0000256" key="7">
    <source>
        <dbReference type="ARBA" id="ARBA00022989"/>
    </source>
</evidence>
<dbReference type="GeneID" id="11535412"/>
<feature type="region of interest" description="Disordered" evidence="10">
    <location>
        <begin position="80"/>
        <end position="101"/>
    </location>
</feature>
<dbReference type="PROSITE" id="PS00211">
    <property type="entry name" value="ABC_TRANSPORTER_1"/>
    <property type="match status" value="2"/>
</dbReference>
<dbReference type="CDD" id="cd18604">
    <property type="entry name" value="ABC_6TM_VMR1_D2_like"/>
    <property type="match status" value="1"/>
</dbReference>
<evidence type="ECO:0000256" key="2">
    <source>
        <dbReference type="ARBA" id="ARBA00022448"/>
    </source>
</evidence>
<feature type="transmembrane region" description="Helical" evidence="11">
    <location>
        <begin position="352"/>
        <end position="377"/>
    </location>
</feature>
<evidence type="ECO:0000256" key="1">
    <source>
        <dbReference type="ARBA" id="ARBA00004141"/>
    </source>
</evidence>
<dbReference type="InterPro" id="IPR003439">
    <property type="entry name" value="ABC_transporter-like_ATP-bd"/>
</dbReference>
<dbReference type="KEGG" id="tpf:TPHA_0F00180"/>
<keyword evidence="4" id="KW-0677">Repeat</keyword>
<keyword evidence="2" id="KW-0813">Transport</keyword>
<feature type="region of interest" description="Disordered" evidence="10">
    <location>
        <begin position="452"/>
        <end position="474"/>
    </location>
</feature>
<dbReference type="OrthoDB" id="6500128at2759"/>
<dbReference type="PROSITE" id="PS50929">
    <property type="entry name" value="ABC_TM1F"/>
    <property type="match status" value="2"/>
</dbReference>
<feature type="compositionally biased region" description="Basic and acidic residues" evidence="10">
    <location>
        <begin position="465"/>
        <end position="474"/>
    </location>
</feature>
<dbReference type="RefSeq" id="XP_003685939.1">
    <property type="nucleotide sequence ID" value="XM_003685891.1"/>
</dbReference>
<feature type="transmembrane region" description="Helical" evidence="11">
    <location>
        <begin position="1100"/>
        <end position="1126"/>
    </location>
</feature>
<dbReference type="CDD" id="cd03250">
    <property type="entry name" value="ABCC_MRP_domain1"/>
    <property type="match status" value="1"/>
</dbReference>
<dbReference type="GO" id="GO:0045121">
    <property type="term" value="C:membrane raft"/>
    <property type="evidence" value="ECO:0007669"/>
    <property type="project" value="EnsemblFungi"/>
</dbReference>
<evidence type="ECO:0000313" key="14">
    <source>
        <dbReference type="EMBL" id="CCE63505.1"/>
    </source>
</evidence>
<evidence type="ECO:0000256" key="9">
    <source>
        <dbReference type="ARBA" id="ARBA00023180"/>
    </source>
</evidence>
<comment type="subcellular location">
    <subcellularLocation>
        <location evidence="1">Membrane</location>
        <topology evidence="1">Multi-pass membrane protein</topology>
    </subcellularLocation>
</comment>
<dbReference type="SMART" id="SM00382">
    <property type="entry name" value="AAA"/>
    <property type="match status" value="2"/>
</dbReference>